<dbReference type="EMBL" id="CM038913">
    <property type="protein sequence ID" value="KAH9557194.1"/>
    <property type="molecule type" value="Genomic_DNA"/>
</dbReference>
<reference evidence="2" key="1">
    <citation type="journal article" date="2022" name="New Phytol.">
        <title>Phylogenomic structure and speciation in an emerging model: the Sphagnum magellanicum complex (Bryophyta).</title>
        <authorList>
            <person name="Shaw A.J."/>
            <person name="Piatkowski B."/>
            <person name="Duffy A.M."/>
            <person name="Aguero B."/>
            <person name="Imwattana K."/>
            <person name="Nieto-Lugilde M."/>
            <person name="Healey A."/>
            <person name="Weston D.J."/>
            <person name="Patel M.N."/>
            <person name="Schmutz J."/>
            <person name="Grimwood J."/>
            <person name="Yavitt J.B."/>
            <person name="Hassel K."/>
            <person name="Stenoien H.K."/>
            <person name="Flatberg K.I."/>
            <person name="Bickford C.P."/>
            <person name="Hicks K.A."/>
        </authorList>
    </citation>
    <scope>NUCLEOTIDE SEQUENCE [LARGE SCALE GENOMIC DNA]</scope>
</reference>
<gene>
    <name evidence="1" type="ORF">CY35_07G072200</name>
</gene>
<organism evidence="1 2">
    <name type="scientific">Sphagnum magellanicum</name>
    <dbReference type="NCBI Taxonomy" id="128215"/>
    <lineage>
        <taxon>Eukaryota</taxon>
        <taxon>Viridiplantae</taxon>
        <taxon>Streptophyta</taxon>
        <taxon>Embryophyta</taxon>
        <taxon>Bryophyta</taxon>
        <taxon>Sphagnophytina</taxon>
        <taxon>Sphagnopsida</taxon>
        <taxon>Sphagnales</taxon>
        <taxon>Sphagnaceae</taxon>
        <taxon>Sphagnum</taxon>
    </lineage>
</organism>
<proteinExistence type="predicted"/>
<evidence type="ECO:0000313" key="1">
    <source>
        <dbReference type="EMBL" id="KAH9557194.1"/>
    </source>
</evidence>
<protein>
    <submittedName>
        <fullName evidence="1">Uncharacterized protein</fullName>
    </submittedName>
</protein>
<evidence type="ECO:0000313" key="2">
    <source>
        <dbReference type="Proteomes" id="UP000828922"/>
    </source>
</evidence>
<sequence length="745" mass="82330">MVMKWPLRPLFSKKFQVNLALNKLDGLSMPQGGELDGTKLHVDVKWKGPKGALGSRFRSIKRGKTSAASVGLNGGVTWEEEFENICVFTTGKTGTFQPWHVYLVLCKALPDGVKSKLSVAGTAVLDVGSLASVGGSDKQLVSLPVRYNMGGSEVEATLCVTLSFVELRTMHLAGLESVHRLIPAMACVGDPWTWESEDHEKKISPVIVKKEKTSKELSREQVLGWRGRRSPQLADGYVTDDGKFSPRSDESLQDALDLFDSDFADDFDVEDYEDEVEDGDCESSLCYGTLVGVNLVVEGALSHHRDAEDGKNKTDRNLAICSPSTVTSPRKVANSSEEVSPSESGELVSQGSLLSKLSWRKRKLNFRSTRSRGEPLLNKAYGEEGGDEIDWVRRQSSPSYQPELTRHKIEDTSLAVAAGALDFGEELFTVGSWEQKDFVSRDGQTKLSAQVFFASLDQRSESAAGESACTVLVAVIADWLHKHPMLMPSKAEFDMLIREGSAEWRNMCNVEAYKGQFPDRHFDLDTVIEAVVRPLSVVSEKSFIGFFQPEGVSDSCDFLQDAMSFDSIWEEVERAGPAIYIVSWNDHFFVLKVEDEGCYIIDTLGERLSEGGKQAYILRFDAETSLCRSPVVDSLPQTEKLEALPLDSLASVKVYAEGEENTSECEPVPLDGSSMELAEPTDLVYIGKSACCQFVKEFFAALPLRELQSDIKKGLLGKVPLHQRLQIEFHFTKQSTTPCTELVVV</sequence>
<accession>A0ACB8HLU6</accession>
<name>A0ACB8HLU6_9BRYO</name>
<comment type="caution">
    <text evidence="1">The sequence shown here is derived from an EMBL/GenBank/DDBJ whole genome shotgun (WGS) entry which is preliminary data.</text>
</comment>
<keyword evidence="2" id="KW-1185">Reference proteome</keyword>
<dbReference type="Proteomes" id="UP000828922">
    <property type="component" value="Linkage Group LG07"/>
</dbReference>